<dbReference type="PANTHER" id="PTHR47706:SF4">
    <property type="entry name" value="NMRA-LIKE DOMAIN-CONTAINING PROTEIN"/>
    <property type="match status" value="1"/>
</dbReference>
<evidence type="ECO:0000256" key="1">
    <source>
        <dbReference type="ARBA" id="ARBA00005725"/>
    </source>
</evidence>
<dbReference type="Proteomes" id="UP000039046">
    <property type="component" value="Unassembled WGS sequence"/>
</dbReference>
<evidence type="ECO:0000256" key="3">
    <source>
        <dbReference type="ARBA" id="ARBA00023002"/>
    </source>
</evidence>
<dbReference type="EMBL" id="CDHN01000002">
    <property type="protein sequence ID" value="CEJ89654.1"/>
    <property type="molecule type" value="Genomic_DNA"/>
</dbReference>
<accession>A0A0A1T4C0</accession>
<dbReference type="PANTHER" id="PTHR47706">
    <property type="entry name" value="NMRA-LIKE FAMILY PROTEIN"/>
    <property type="match status" value="1"/>
</dbReference>
<dbReference type="GO" id="GO:0016491">
    <property type="term" value="F:oxidoreductase activity"/>
    <property type="evidence" value="ECO:0007669"/>
    <property type="project" value="UniProtKB-KW"/>
</dbReference>
<reference evidence="4 5" key="1">
    <citation type="journal article" date="2015" name="Genome Announc.">
        <title>Draft Genome Sequence and Gene Annotation of the Entomopathogenic Fungus Verticillium hemipterigenum.</title>
        <authorList>
            <person name="Horn F."/>
            <person name="Habel A."/>
            <person name="Scharf D.H."/>
            <person name="Dworschak J."/>
            <person name="Brakhage A.A."/>
            <person name="Guthke R."/>
            <person name="Hertweck C."/>
            <person name="Linde J."/>
        </authorList>
    </citation>
    <scope>NUCLEOTIDE SEQUENCE [LARGE SCALE GENOMIC DNA]</scope>
</reference>
<dbReference type="InterPro" id="IPR036291">
    <property type="entry name" value="NAD(P)-bd_dom_sf"/>
</dbReference>
<dbReference type="SUPFAM" id="SSF51735">
    <property type="entry name" value="NAD(P)-binding Rossmann-fold domains"/>
    <property type="match status" value="1"/>
</dbReference>
<dbReference type="AlphaFoldDB" id="A0A0A1T4C0"/>
<keyword evidence="5" id="KW-1185">Reference proteome</keyword>
<protein>
    <submittedName>
        <fullName evidence="4">Uncharacterized protein</fullName>
    </submittedName>
</protein>
<name>A0A0A1T4C0_9HYPO</name>
<dbReference type="STRING" id="1531966.A0A0A1T4C0"/>
<proteinExistence type="inferred from homology"/>
<sequence length="366" mass="41681">MTQKKTSKIPTSRSLFWRFQTSFSFLTFSVSSKQALLGILQPGNMATSQISVAIAGAGDLAKYVVEECIKQKLRVLVLSRSRNDWFANKSPDVTMHITDYSIDSIVQALDANKVTCLFSTLNCFTLETYLPPHVSMLEACKQSKSCKRFSPAYFCGNIDEVPGLPRFYKDSREGFLKTLASTSQDIEWTTISHGWFMDYAIIFAEPFNRSDKSYLKALPGWSIDMMQWKGILPGTGDERASFTSARDVGKAIASLATTSTPWPRHTYISGEDTTWNKLADKLEQFYDRKLVERSYRSMREIKEGLALDQEDMGRQLQLQLQEWTVAGGQGLPINEVERQRIKYFKDIRFESIDDFLEHSKGEVYSN</sequence>
<evidence type="ECO:0000313" key="4">
    <source>
        <dbReference type="EMBL" id="CEJ89654.1"/>
    </source>
</evidence>
<organism evidence="4 5">
    <name type="scientific">[Torrubiella] hemipterigena</name>
    <dbReference type="NCBI Taxonomy" id="1531966"/>
    <lineage>
        <taxon>Eukaryota</taxon>
        <taxon>Fungi</taxon>
        <taxon>Dikarya</taxon>
        <taxon>Ascomycota</taxon>
        <taxon>Pezizomycotina</taxon>
        <taxon>Sordariomycetes</taxon>
        <taxon>Hypocreomycetidae</taxon>
        <taxon>Hypocreales</taxon>
        <taxon>Clavicipitaceae</taxon>
        <taxon>Clavicipitaceae incertae sedis</taxon>
        <taxon>'Torrubiella' clade</taxon>
    </lineage>
</organism>
<gene>
    <name evidence="4" type="ORF">VHEMI05483</name>
</gene>
<keyword evidence="3" id="KW-0560">Oxidoreductase</keyword>
<dbReference type="InterPro" id="IPR051609">
    <property type="entry name" value="NmrA/Isoflavone_reductase-like"/>
</dbReference>
<dbReference type="Gene3D" id="3.40.50.720">
    <property type="entry name" value="NAD(P)-binding Rossmann-like Domain"/>
    <property type="match status" value="1"/>
</dbReference>
<evidence type="ECO:0000313" key="5">
    <source>
        <dbReference type="Proteomes" id="UP000039046"/>
    </source>
</evidence>
<dbReference type="HOGENOM" id="CLU_044876_5_0_1"/>
<evidence type="ECO:0000256" key="2">
    <source>
        <dbReference type="ARBA" id="ARBA00022857"/>
    </source>
</evidence>
<dbReference type="Gene3D" id="3.90.25.10">
    <property type="entry name" value="UDP-galactose 4-epimerase, domain 1"/>
    <property type="match status" value="1"/>
</dbReference>
<dbReference type="OrthoDB" id="419598at2759"/>
<keyword evidence="2" id="KW-0521">NADP</keyword>
<comment type="similarity">
    <text evidence="1">Belongs to the NmrA-type oxidoreductase family. Isoflavone reductase subfamily.</text>
</comment>